<name>A0A0R1SAM8_9LACO</name>
<accession>A0A0R1SAM8</accession>
<dbReference type="OrthoDB" id="1523398at2"/>
<dbReference type="eggNOG" id="COG2085">
    <property type="taxonomic scope" value="Bacteria"/>
</dbReference>
<organism evidence="2 3">
    <name type="scientific">Companilactobacillus versmoldensis DSM 14857 = KCTC 3814</name>
    <dbReference type="NCBI Taxonomy" id="1423815"/>
    <lineage>
        <taxon>Bacteria</taxon>
        <taxon>Bacillati</taxon>
        <taxon>Bacillota</taxon>
        <taxon>Bacilli</taxon>
        <taxon>Lactobacillales</taxon>
        <taxon>Lactobacillaceae</taxon>
        <taxon>Companilactobacillus</taxon>
    </lineage>
</organism>
<evidence type="ECO:0000313" key="3">
    <source>
        <dbReference type="Proteomes" id="UP000051647"/>
    </source>
</evidence>
<dbReference type="Gene3D" id="3.40.50.720">
    <property type="entry name" value="NAD(P)-binding Rossmann-like Domain"/>
    <property type="match status" value="1"/>
</dbReference>
<dbReference type="EMBL" id="AZFA01000035">
    <property type="protein sequence ID" value="KRL65486.1"/>
    <property type="molecule type" value="Genomic_DNA"/>
</dbReference>
<dbReference type="Pfam" id="PF03807">
    <property type="entry name" value="F420_oxidored"/>
    <property type="match status" value="1"/>
</dbReference>
<dbReference type="SUPFAM" id="SSF51735">
    <property type="entry name" value="NAD(P)-binding Rossmann-fold domains"/>
    <property type="match status" value="1"/>
</dbReference>
<proteinExistence type="predicted"/>
<reference evidence="2 3" key="1">
    <citation type="journal article" date="2015" name="Genome Announc.">
        <title>Expanding the biotechnology potential of lactobacilli through comparative genomics of 213 strains and associated genera.</title>
        <authorList>
            <person name="Sun Z."/>
            <person name="Harris H.M."/>
            <person name="McCann A."/>
            <person name="Guo C."/>
            <person name="Argimon S."/>
            <person name="Zhang W."/>
            <person name="Yang X."/>
            <person name="Jeffery I.B."/>
            <person name="Cooney J.C."/>
            <person name="Kagawa T.F."/>
            <person name="Liu W."/>
            <person name="Song Y."/>
            <person name="Salvetti E."/>
            <person name="Wrobel A."/>
            <person name="Rasinkangas P."/>
            <person name="Parkhill J."/>
            <person name="Rea M.C."/>
            <person name="O'Sullivan O."/>
            <person name="Ritari J."/>
            <person name="Douillard F.P."/>
            <person name="Paul Ross R."/>
            <person name="Yang R."/>
            <person name="Briner A.E."/>
            <person name="Felis G.E."/>
            <person name="de Vos W.M."/>
            <person name="Barrangou R."/>
            <person name="Klaenhammer T.R."/>
            <person name="Caufield P.W."/>
            <person name="Cui Y."/>
            <person name="Zhang H."/>
            <person name="O'Toole P.W."/>
        </authorList>
    </citation>
    <scope>NUCLEOTIDE SEQUENCE [LARGE SCALE GENOMIC DNA]</scope>
    <source>
        <strain evidence="2 3">DSM 14857</strain>
    </source>
</reference>
<evidence type="ECO:0000259" key="1">
    <source>
        <dbReference type="Pfam" id="PF03807"/>
    </source>
</evidence>
<dbReference type="AlphaFoldDB" id="A0A0R1SAM8"/>
<comment type="caution">
    <text evidence="2">The sequence shown here is derived from an EMBL/GenBank/DDBJ whole genome shotgun (WGS) entry which is preliminary data.</text>
</comment>
<dbReference type="PATRIC" id="fig|1423815.3.peg.1611"/>
<dbReference type="Proteomes" id="UP000051647">
    <property type="component" value="Unassembled WGS sequence"/>
</dbReference>
<feature type="domain" description="Pyrroline-5-carboxylate reductase catalytic N-terminal" evidence="1">
    <location>
        <begin position="6"/>
        <end position="94"/>
    </location>
</feature>
<dbReference type="STRING" id="1423815.FC27_GL001575"/>
<protein>
    <submittedName>
        <fullName evidence="2">Dinucleotide-binding protein</fullName>
    </submittedName>
</protein>
<dbReference type="RefSeq" id="WP_010625333.1">
    <property type="nucleotide sequence ID" value="NZ_AZFA01000035.1"/>
</dbReference>
<keyword evidence="3" id="KW-1185">Reference proteome</keyword>
<dbReference type="InterPro" id="IPR028939">
    <property type="entry name" value="P5C_Rdtase_cat_N"/>
</dbReference>
<dbReference type="InterPro" id="IPR036291">
    <property type="entry name" value="NAD(P)-bd_dom_sf"/>
</dbReference>
<evidence type="ECO:0000313" key="2">
    <source>
        <dbReference type="EMBL" id="KRL65486.1"/>
    </source>
</evidence>
<sequence length="95" mass="10248">MTKPVIGIIGAGKLGMTLAKLGQNVGFRINIAGSKEPDKIRLAVSVLAKGATPMFVKDVIKSSDIIILALPLSQYRQIVPDQLKGKLVIDAMNYW</sequence>
<gene>
    <name evidence="2" type="ORF">FC27_GL001575</name>
</gene>